<dbReference type="InterPro" id="IPR001036">
    <property type="entry name" value="Acrflvin-R"/>
</dbReference>
<dbReference type="GO" id="GO:0022857">
    <property type="term" value="F:transmembrane transporter activity"/>
    <property type="evidence" value="ECO:0007669"/>
    <property type="project" value="InterPro"/>
</dbReference>
<gene>
    <name evidence="1" type="ORF">Q4521_22185</name>
</gene>
<dbReference type="Proteomes" id="UP001169760">
    <property type="component" value="Unassembled WGS sequence"/>
</dbReference>
<protein>
    <submittedName>
        <fullName evidence="1">Efflux RND transporter permease subunit</fullName>
    </submittedName>
</protein>
<organism evidence="1 2">
    <name type="scientific">Saccharophagus degradans</name>
    <dbReference type="NCBI Taxonomy" id="86304"/>
    <lineage>
        <taxon>Bacteria</taxon>
        <taxon>Pseudomonadati</taxon>
        <taxon>Pseudomonadota</taxon>
        <taxon>Gammaproteobacteria</taxon>
        <taxon>Cellvibrionales</taxon>
        <taxon>Cellvibrionaceae</taxon>
        <taxon>Saccharophagus</taxon>
    </lineage>
</organism>
<dbReference type="Gene3D" id="1.20.1640.10">
    <property type="entry name" value="Multidrug efflux transporter AcrB transmembrane domain"/>
    <property type="match status" value="1"/>
</dbReference>
<dbReference type="AlphaFoldDB" id="A0AAW7XFA7"/>
<dbReference type="RefSeq" id="WP_303494645.1">
    <property type="nucleotide sequence ID" value="NZ_JAUOPB010000410.1"/>
</dbReference>
<evidence type="ECO:0000313" key="1">
    <source>
        <dbReference type="EMBL" id="MDO6425203.1"/>
    </source>
</evidence>
<dbReference type="Pfam" id="PF00873">
    <property type="entry name" value="ACR_tran"/>
    <property type="match status" value="1"/>
</dbReference>
<name>A0AAW7XFA7_9GAMM</name>
<comment type="caution">
    <text evidence="1">The sequence shown here is derived from an EMBL/GenBank/DDBJ whole genome shotgun (WGS) entry which is preliminary data.</text>
</comment>
<dbReference type="EMBL" id="JAUOPB010000410">
    <property type="protein sequence ID" value="MDO6425203.1"/>
    <property type="molecule type" value="Genomic_DNA"/>
</dbReference>
<sequence>MYTQIGLLTQNRIVAKNAILLVENANKKQEQGKTKLAAIKESAGTRLRP</sequence>
<reference evidence="1" key="1">
    <citation type="submission" date="2023-07" db="EMBL/GenBank/DDBJ databases">
        <title>Genome content predicts the carbon catabolic preferences of heterotrophic bacteria.</title>
        <authorList>
            <person name="Gralka M."/>
        </authorList>
    </citation>
    <scope>NUCLEOTIDE SEQUENCE</scope>
    <source>
        <strain evidence="1">I3M17_2</strain>
    </source>
</reference>
<evidence type="ECO:0000313" key="2">
    <source>
        <dbReference type="Proteomes" id="UP001169760"/>
    </source>
</evidence>
<accession>A0AAW7XFA7</accession>
<dbReference type="SUPFAM" id="SSF82866">
    <property type="entry name" value="Multidrug efflux transporter AcrB transmembrane domain"/>
    <property type="match status" value="1"/>
</dbReference>
<proteinExistence type="predicted"/>
<dbReference type="GO" id="GO:0016020">
    <property type="term" value="C:membrane"/>
    <property type="evidence" value="ECO:0007669"/>
    <property type="project" value="InterPro"/>
</dbReference>